<name>A0A8E2ASP8_9APHY</name>
<sequence>MRGRLSDLQGVLRCCTIGLVWHHASRALLCASGEAIQASEPSWCRVGHSCHERSNHPTNDVFGIMGYHAFSVAQKTVNDIVKFIKTDFLFYSG</sequence>
<protein>
    <submittedName>
        <fullName evidence="1">Uncharacterized protein</fullName>
    </submittedName>
</protein>
<organism evidence="1 2">
    <name type="scientific">Obba rivulosa</name>
    <dbReference type="NCBI Taxonomy" id="1052685"/>
    <lineage>
        <taxon>Eukaryota</taxon>
        <taxon>Fungi</taxon>
        <taxon>Dikarya</taxon>
        <taxon>Basidiomycota</taxon>
        <taxon>Agaricomycotina</taxon>
        <taxon>Agaricomycetes</taxon>
        <taxon>Polyporales</taxon>
        <taxon>Gelatoporiaceae</taxon>
        <taxon>Obba</taxon>
    </lineage>
</organism>
<gene>
    <name evidence="1" type="ORF">OBBRIDRAFT_139386</name>
</gene>
<keyword evidence="2" id="KW-1185">Reference proteome</keyword>
<proteinExistence type="predicted"/>
<reference evidence="1 2" key="1">
    <citation type="submission" date="2016-07" db="EMBL/GenBank/DDBJ databases">
        <title>Draft genome of the white-rot fungus Obba rivulosa 3A-2.</title>
        <authorList>
            <consortium name="DOE Joint Genome Institute"/>
            <person name="Miettinen O."/>
            <person name="Riley R."/>
            <person name="Acob R."/>
            <person name="Barry K."/>
            <person name="Cullen D."/>
            <person name="De Vries R."/>
            <person name="Hainaut M."/>
            <person name="Hatakka A."/>
            <person name="Henrissat B."/>
            <person name="Hilden K."/>
            <person name="Kuo R."/>
            <person name="Labutti K."/>
            <person name="Lipzen A."/>
            <person name="Makela M.R."/>
            <person name="Sandor L."/>
            <person name="Spatafora J.W."/>
            <person name="Grigoriev I.V."/>
            <person name="Hibbett D.S."/>
        </authorList>
    </citation>
    <scope>NUCLEOTIDE SEQUENCE [LARGE SCALE GENOMIC DNA]</scope>
    <source>
        <strain evidence="1 2">3A-2</strain>
    </source>
</reference>
<evidence type="ECO:0000313" key="1">
    <source>
        <dbReference type="EMBL" id="OCH87650.1"/>
    </source>
</evidence>
<accession>A0A8E2ASP8</accession>
<dbReference type="Proteomes" id="UP000250043">
    <property type="component" value="Unassembled WGS sequence"/>
</dbReference>
<dbReference type="EMBL" id="KV722478">
    <property type="protein sequence ID" value="OCH87650.1"/>
    <property type="molecule type" value="Genomic_DNA"/>
</dbReference>
<evidence type="ECO:0000313" key="2">
    <source>
        <dbReference type="Proteomes" id="UP000250043"/>
    </source>
</evidence>
<dbReference type="AlphaFoldDB" id="A0A8E2ASP8"/>